<dbReference type="PANTHER" id="PTHR47485">
    <property type="entry name" value="THYLAKOID LUMENAL 17.4 KDA PROTEIN, CHLOROPLASTIC"/>
    <property type="match status" value="1"/>
</dbReference>
<reference evidence="2 3" key="1">
    <citation type="submission" date="2018-06" db="EMBL/GenBank/DDBJ databases">
        <title>Freshwater and sediment microbial communities from various areas in North America, analyzing microbe dynamics in response to fracking.</title>
        <authorList>
            <person name="Lamendella R."/>
        </authorList>
    </citation>
    <scope>NUCLEOTIDE SEQUENCE [LARGE SCALE GENOMIC DNA]</scope>
    <source>
        <strain evidence="2 3">NG-13</strain>
    </source>
</reference>
<proteinExistence type="predicted"/>
<dbReference type="Proteomes" id="UP000248827">
    <property type="component" value="Unassembled WGS sequence"/>
</dbReference>
<dbReference type="Pfam" id="PF00805">
    <property type="entry name" value="Pentapeptide"/>
    <property type="match status" value="2"/>
</dbReference>
<sequence>MNKAEAIAHLQQEILEPALQEHLSSLRVYIMQHQNSLIQSFVESMRQLCVKAEWAQQELGKQPVSILHCSMLRTSILEGSYTCLMEAYSDQWYWDEVECMHTYDATWAFQPLSSLQQLLHIEMRRYGGVLNASDVERMMLQSAGRFNAYVIALARLAVPHVVNLKEMEHIDRADQFQIRVGEYKDWSEPVYIRDFGYRDMQNIRKKLSVAEGLECAYGDYTSLSLAEGLYDHVDIRYSDFSLADLNKSNLRGAVMIGTKWEQSDLSGADLRGALLMDAVFRECSLSGANLSDVSDGASMEFEESVLGLQGICFAGANLEGADLRGAQLFHADFQGARLSQAQIWIHDRERYTHVLNEEQIESIRWVVSHEEEEEELWSHDFMN</sequence>
<evidence type="ECO:0000313" key="3">
    <source>
        <dbReference type="Proteomes" id="UP000248827"/>
    </source>
</evidence>
<evidence type="ECO:0000313" key="2">
    <source>
        <dbReference type="EMBL" id="RAI94750.1"/>
    </source>
</evidence>
<keyword evidence="1" id="KW-0677">Repeat</keyword>
<dbReference type="PANTHER" id="PTHR47485:SF1">
    <property type="entry name" value="THYLAKOID LUMENAL 17.4 KDA PROTEIN, CHLOROPLASTIC"/>
    <property type="match status" value="1"/>
</dbReference>
<dbReference type="EMBL" id="QLLI01000007">
    <property type="protein sequence ID" value="RAI94750.1"/>
    <property type="molecule type" value="Genomic_DNA"/>
</dbReference>
<comment type="caution">
    <text evidence="2">The sequence shown here is derived from an EMBL/GenBank/DDBJ whole genome shotgun (WGS) entry which is preliminary data.</text>
</comment>
<organism evidence="2 3">
    <name type="scientific">Paenibacillus pabuli</name>
    <dbReference type="NCBI Taxonomy" id="1472"/>
    <lineage>
        <taxon>Bacteria</taxon>
        <taxon>Bacillati</taxon>
        <taxon>Bacillota</taxon>
        <taxon>Bacilli</taxon>
        <taxon>Bacillales</taxon>
        <taxon>Paenibacillaceae</taxon>
        <taxon>Paenibacillus</taxon>
    </lineage>
</organism>
<evidence type="ECO:0000256" key="1">
    <source>
        <dbReference type="ARBA" id="ARBA00022737"/>
    </source>
</evidence>
<dbReference type="Gene3D" id="2.160.20.80">
    <property type="entry name" value="E3 ubiquitin-protein ligase SopA"/>
    <property type="match status" value="1"/>
</dbReference>
<dbReference type="InterPro" id="IPR001646">
    <property type="entry name" value="5peptide_repeat"/>
</dbReference>
<name>A0ABX9BJQ9_9BACL</name>
<keyword evidence="3" id="KW-1185">Reference proteome</keyword>
<accession>A0ABX9BJQ9</accession>
<gene>
    <name evidence="2" type="ORF">DET54_107289</name>
</gene>
<dbReference type="SUPFAM" id="SSF141571">
    <property type="entry name" value="Pentapeptide repeat-like"/>
    <property type="match status" value="1"/>
</dbReference>
<protein>
    <submittedName>
        <fullName evidence="2">Pentapeptide repeat protein</fullName>
    </submittedName>
</protein>